<dbReference type="KEGG" id="brh:RBRH_01017"/>
<dbReference type="AlphaFoldDB" id="E5ANJ3"/>
<dbReference type="EMBL" id="FR687359">
    <property type="protein sequence ID" value="CBW74175.1"/>
    <property type="molecule type" value="Genomic_DNA"/>
</dbReference>
<gene>
    <name evidence="1" type="ordered locus">RBRH_01017</name>
</gene>
<proteinExistence type="predicted"/>
<dbReference type="STRING" id="882378.RBRH_01017"/>
<protein>
    <submittedName>
        <fullName evidence="1">Uncharacterized protein</fullName>
    </submittedName>
</protein>
<dbReference type="Proteomes" id="UP000007437">
    <property type="component" value="Chromosome"/>
</dbReference>
<evidence type="ECO:0000313" key="2">
    <source>
        <dbReference type="Proteomes" id="UP000007437"/>
    </source>
</evidence>
<organism evidence="1 2">
    <name type="scientific">Mycetohabitans rhizoxinica (strain DSM 19002 / CIP 109453 / HKI 454)</name>
    <name type="common">Paraburkholderia rhizoxinica</name>
    <dbReference type="NCBI Taxonomy" id="882378"/>
    <lineage>
        <taxon>Bacteria</taxon>
        <taxon>Pseudomonadati</taxon>
        <taxon>Pseudomonadota</taxon>
        <taxon>Betaproteobacteria</taxon>
        <taxon>Burkholderiales</taxon>
        <taxon>Burkholderiaceae</taxon>
        <taxon>Mycetohabitans</taxon>
    </lineage>
</organism>
<dbReference type="eggNOG" id="ENOG5033BTN">
    <property type="taxonomic scope" value="Bacteria"/>
</dbReference>
<sequence>MYNMKTDWSLIRDTLNAAIDSCEALEQAGYDEQHRTLTIDVDGKPITVQAFLISAWTMPERVRYHIIRARHDSEIDLPYVPETARVLNAVAAACAELVGAGDHPPAKAAIQSMSHWYRNHFDAYVPNAIMSRKDSTG</sequence>
<name>E5ANJ3_MYCRK</name>
<evidence type="ECO:0000313" key="1">
    <source>
        <dbReference type="EMBL" id="CBW74175.1"/>
    </source>
</evidence>
<accession>E5ANJ3</accession>
<dbReference type="RefSeq" id="WP_013434409.1">
    <property type="nucleotide sequence ID" value="NC_014722.1"/>
</dbReference>
<dbReference type="HOGENOM" id="CLU_1912623_0_0_4"/>
<reference evidence="1 2" key="1">
    <citation type="journal article" date="2011" name="J. Bacteriol.">
        <title>Complete genome sequence of Burkholderia rhizoxinica, an endosymbiont of Rhizopus microsporus.</title>
        <authorList>
            <person name="Lackner G."/>
            <person name="Moebius N."/>
            <person name="Partida-Martinez L."/>
            <person name="Hertweck C."/>
        </authorList>
    </citation>
    <scope>NUCLEOTIDE SEQUENCE [LARGE SCALE GENOMIC DNA]</scope>
    <source>
        <strain evidence="2">DSM 19002 / CIP 109453 / HKI 454</strain>
    </source>
</reference>